<organism evidence="1 2">
    <name type="scientific">Caerostris extrusa</name>
    <name type="common">Bark spider</name>
    <name type="synonym">Caerostris bankana</name>
    <dbReference type="NCBI Taxonomy" id="172846"/>
    <lineage>
        <taxon>Eukaryota</taxon>
        <taxon>Metazoa</taxon>
        <taxon>Ecdysozoa</taxon>
        <taxon>Arthropoda</taxon>
        <taxon>Chelicerata</taxon>
        <taxon>Arachnida</taxon>
        <taxon>Araneae</taxon>
        <taxon>Araneomorphae</taxon>
        <taxon>Entelegynae</taxon>
        <taxon>Araneoidea</taxon>
        <taxon>Araneidae</taxon>
        <taxon>Caerostris</taxon>
    </lineage>
</organism>
<dbReference type="EMBL" id="BPLR01009719">
    <property type="protein sequence ID" value="GIY34063.1"/>
    <property type="molecule type" value="Genomic_DNA"/>
</dbReference>
<reference evidence="1 2" key="1">
    <citation type="submission" date="2021-06" db="EMBL/GenBank/DDBJ databases">
        <title>Caerostris extrusa draft genome.</title>
        <authorList>
            <person name="Kono N."/>
            <person name="Arakawa K."/>
        </authorList>
    </citation>
    <scope>NUCLEOTIDE SEQUENCE [LARGE SCALE GENOMIC DNA]</scope>
</reference>
<evidence type="ECO:0000313" key="1">
    <source>
        <dbReference type="EMBL" id="GIY34063.1"/>
    </source>
</evidence>
<sequence>MVTSKFRSVKCTNFRVWNFHGITRTRKRHANWVPTRKGFVLVHYGIRRVGTSIEYFITWKVISKLHRLNFSEFTWRRTLGMFLQIVLLRS</sequence>
<proteinExistence type="predicted"/>
<accession>A0AAV4SI15</accession>
<gene>
    <name evidence="1" type="ORF">CEXT_18751</name>
</gene>
<dbReference type="Proteomes" id="UP001054945">
    <property type="component" value="Unassembled WGS sequence"/>
</dbReference>
<keyword evidence="2" id="KW-1185">Reference proteome</keyword>
<protein>
    <submittedName>
        <fullName evidence="1">Uncharacterized protein</fullName>
    </submittedName>
</protein>
<comment type="caution">
    <text evidence="1">The sequence shown here is derived from an EMBL/GenBank/DDBJ whole genome shotgun (WGS) entry which is preliminary data.</text>
</comment>
<dbReference type="AlphaFoldDB" id="A0AAV4SI15"/>
<name>A0AAV4SI15_CAEEX</name>
<evidence type="ECO:0000313" key="2">
    <source>
        <dbReference type="Proteomes" id="UP001054945"/>
    </source>
</evidence>